<feature type="domain" description="YdbS-like PH" evidence="2">
    <location>
        <begin position="54"/>
        <end position="126"/>
    </location>
</feature>
<evidence type="ECO:0000256" key="1">
    <source>
        <dbReference type="SAM" id="Phobius"/>
    </source>
</evidence>
<name>A0A5Q0UET6_9ARCH</name>
<dbReference type="InterPro" id="IPR005182">
    <property type="entry name" value="YdbS-like_PH"/>
</dbReference>
<dbReference type="GeneID" id="42364529"/>
<evidence type="ECO:0000313" key="4">
    <source>
        <dbReference type="Proteomes" id="UP000377803"/>
    </source>
</evidence>
<accession>A0A5Q0UET6</accession>
<dbReference type="Proteomes" id="UP000377803">
    <property type="component" value="Chromosome"/>
</dbReference>
<keyword evidence="1" id="KW-0812">Transmembrane</keyword>
<dbReference type="RefSeq" id="WP_153549794.1">
    <property type="nucleotide sequence ID" value="NZ_CP040089.1"/>
</dbReference>
<organism evidence="3 4">
    <name type="scientific">Candidatus Nanohalobium constans</name>
    <dbReference type="NCBI Taxonomy" id="2565781"/>
    <lineage>
        <taxon>Archaea</taxon>
        <taxon>Candidatus Nanohalarchaeota</taxon>
        <taxon>Candidatus Nanohalobia</taxon>
        <taxon>Candidatus Nanohalobiales</taxon>
        <taxon>Candidatus Nanohalobiaceae</taxon>
        <taxon>Candidatus Nanohalobium</taxon>
    </lineage>
</organism>
<dbReference type="PANTHER" id="PTHR37938">
    <property type="entry name" value="BLL0215 PROTEIN"/>
    <property type="match status" value="1"/>
</dbReference>
<reference evidence="4" key="1">
    <citation type="submission" date="2019-05" db="EMBL/GenBank/DDBJ databases">
        <title>Candidatus Nanohalobium constans, a novel model system to study the DPANN nano-sized archaea: genomic and physiological characterization of a nanoarchaeon co-cultured with its chitinotrophic host.</title>
        <authorList>
            <person name="La Cono V."/>
            <person name="Arcadi E."/>
            <person name="Crisafi F."/>
            <person name="Denaro R."/>
            <person name="La Spada G."/>
            <person name="Messina E."/>
            <person name="Smedile F."/>
            <person name="Toshchakov S.V."/>
            <person name="Shevchenko M.A."/>
            <person name="Golyshin P.N."/>
            <person name="Golyshina O.V."/>
            <person name="Ferrer M."/>
            <person name="Rohde M."/>
            <person name="Mushegian A."/>
            <person name="Sorokin D.Y."/>
            <person name="Giuliano L."/>
            <person name="Yakimov M.M."/>
        </authorList>
    </citation>
    <scope>NUCLEOTIDE SEQUENCE [LARGE SCALE GENOMIC DNA]</scope>
    <source>
        <strain evidence="4">LC1Nh</strain>
    </source>
</reference>
<dbReference type="PANTHER" id="PTHR37938:SF1">
    <property type="entry name" value="BLL0215 PROTEIN"/>
    <property type="match status" value="1"/>
</dbReference>
<dbReference type="AlphaFoldDB" id="A0A5Q0UET6"/>
<sequence length="235" mass="26946">MEPEGGLHEGESVKKHFTPSPWKYLGWYLLGLILLPLMLIGVIVWIIAEIHRKGHKYFITNERVIREFKFLSRDTTEATFDLITETSIDQPLGYRMLNIGDVNVKTASGQVIEFGAIPNPKNAKNQITEAKHRDKNEVQKVEMVENGDTEYCQDCGEEVSSSSTYCSSCGHKIEKEQSKKEEKSIDYSTMLKGSIQEVKDDIKALEDPDYAEIIEEEKQNKERKTLIEWLEGKEE</sequence>
<dbReference type="Pfam" id="PF03703">
    <property type="entry name" value="bPH_2"/>
    <property type="match status" value="1"/>
</dbReference>
<dbReference type="EMBL" id="CP040089">
    <property type="protein sequence ID" value="QGA80056.1"/>
    <property type="molecule type" value="Genomic_DNA"/>
</dbReference>
<feature type="transmembrane region" description="Helical" evidence="1">
    <location>
        <begin position="25"/>
        <end position="48"/>
    </location>
</feature>
<keyword evidence="1" id="KW-0472">Membrane</keyword>
<proteinExistence type="predicted"/>
<evidence type="ECO:0000313" key="3">
    <source>
        <dbReference type="EMBL" id="QGA80056.1"/>
    </source>
</evidence>
<evidence type="ECO:0000259" key="2">
    <source>
        <dbReference type="Pfam" id="PF03703"/>
    </source>
</evidence>
<keyword evidence="1" id="KW-1133">Transmembrane helix</keyword>
<keyword evidence="4" id="KW-1185">Reference proteome</keyword>
<gene>
    <name evidence="3" type="ORF">LC1Nh_0148</name>
</gene>
<dbReference type="KEGG" id="ncon:LC1Nh_0148"/>
<protein>
    <submittedName>
        <fullName evidence="3">Putative membrane protein</fullName>
    </submittedName>
</protein>